<reference evidence="1" key="1">
    <citation type="journal article" date="2019" name="Philos. Trans. R. Soc. Lond., B, Biol. Sci.">
        <title>Targeted metagenomic recovery of four divergent viruses reveals shared and distinctive characteristics of giant viruses of marine eukaryotes.</title>
        <authorList>
            <person name="Needham D.M."/>
            <person name="Poirier C."/>
            <person name="Hehenberger E."/>
            <person name="Jimenez V."/>
            <person name="Swalwell J.E."/>
            <person name="Santoro A.E."/>
            <person name="Worden A.Z."/>
        </authorList>
    </citation>
    <scope>NUCLEOTIDE SEQUENCE</scope>
    <source>
        <strain evidence="1">MPacV-611</strain>
    </source>
</reference>
<evidence type="ECO:0000313" key="1">
    <source>
        <dbReference type="EMBL" id="QFG74233.1"/>
    </source>
</evidence>
<sequence length="640" mass="77233">MSVIKNSIALIIPVHPPKFDYIDNLKNKYNIINKCCDIVFVFSNEKEFNEYNESIYTHDFKTIVLPPTYDTGSIVTFKKFYALNILKQSYDYYIVCDVETDIVDVNFTYENIMMKINQFYDHKNIFSGEVHSEIQKITEDNCNIFKTNDDKDKLKKITNNYKLYYWWSDLPIYKGSHLEDFFSKINYDIHLIWNHFDHKIYVNYLLLYHNFKFINITSIIGRKWSLESYYDDKIICLEILKKYFYTFSWVIEPLFNKHKQFFVKNGTFLLYHLDRFKDLNLAVCKEFKNITSCNNLEILDKSDIFKDYEVLKKKDYTCNDLYLKHFSNIFELEKYFKDSNSTMVTYDINTLVGYFKIHDNYIGNLHNYNKPPIFVNSENFVTVKKIVNKYNENIIIVPTYIHHFDLCLKLLISIKKYILDLENIDVYVILSSVHEYNLFINLVKDIDFKINIILYDESNNINKYSYQCFKKFYSLLKLNYKYAFMLDSDFEFVNDTYLIEDIKKYKNIIHLNRSKVPLDIEVLNNTNKLLNTKYEHFPLELPWIFEKEKILKLNSDIPILTLKKNTYLNNEIIYEIILYRLFLLKNFKNEYKTIKVSDYGFIFDFDKNNINLINHSYTIAKYNIKNIFENTKMIVHNDRP</sequence>
<accession>A0A5J6VK65</accession>
<protein>
    <submittedName>
        <fullName evidence="1">Uncharacterized protein</fullName>
    </submittedName>
</protein>
<dbReference type="EMBL" id="MN448284">
    <property type="protein sequence ID" value="QFG74233.1"/>
    <property type="molecule type" value="Genomic_DNA"/>
</dbReference>
<organism evidence="1">
    <name type="scientific">Megaviridae environmental sample</name>
    <dbReference type="NCBI Taxonomy" id="1737588"/>
    <lineage>
        <taxon>Viruses</taxon>
        <taxon>Varidnaviria</taxon>
        <taxon>Bamfordvirae</taxon>
        <taxon>Nucleocytoviricota</taxon>
        <taxon>Megaviricetes</taxon>
        <taxon>Imitervirales</taxon>
        <taxon>Mimiviridae</taxon>
        <taxon>environmental samples</taxon>
    </lineage>
</organism>
<name>A0A5J6VK65_9VIRU</name>
<proteinExistence type="predicted"/>